<keyword evidence="1" id="KW-0472">Membrane</keyword>
<feature type="transmembrane region" description="Helical" evidence="1">
    <location>
        <begin position="63"/>
        <end position="87"/>
    </location>
</feature>
<feature type="transmembrane region" description="Helical" evidence="1">
    <location>
        <begin position="137"/>
        <end position="162"/>
    </location>
</feature>
<protein>
    <submittedName>
        <fullName evidence="2">Uncharacterized protein</fullName>
    </submittedName>
</protein>
<dbReference type="EMBL" id="CP001678">
    <property type="protein sequence ID" value="ACT58064.1"/>
    <property type="molecule type" value="Genomic_DNA"/>
</dbReference>
<evidence type="ECO:0000313" key="3">
    <source>
        <dbReference type="Proteomes" id="UP000002745"/>
    </source>
</evidence>
<keyword evidence="1" id="KW-0812">Transmembrane</keyword>
<reference evidence="3" key="1">
    <citation type="journal article" date="2011" name="J. Bacteriol.">
        <title>Genome sequences of eight morphologically diverse alphaproteobacteria.</title>
        <authorList>
            <consortium name="US DOE Joint Genome Institute"/>
            <person name="Brown P.J."/>
            <person name="Kysela D.T."/>
            <person name="Buechlein A."/>
            <person name="Hemmerich C."/>
            <person name="Brun Y.V."/>
        </authorList>
    </citation>
    <scope>NUCLEOTIDE SEQUENCE [LARGE SCALE GENOMIC DNA]</scope>
    <source>
        <strain evidence="3">ATCC 49814 / DSM 5838 / IFAM 1418</strain>
    </source>
</reference>
<dbReference type="KEGG" id="hba:Hbal_0362"/>
<name>C6XMC1_HIRBI</name>
<evidence type="ECO:0000313" key="2">
    <source>
        <dbReference type="EMBL" id="ACT58064.1"/>
    </source>
</evidence>
<feature type="transmembrane region" description="Helical" evidence="1">
    <location>
        <begin position="31"/>
        <end position="51"/>
    </location>
</feature>
<dbReference type="STRING" id="582402.Hbal_0362"/>
<dbReference type="AlphaFoldDB" id="C6XMC1"/>
<dbReference type="Proteomes" id="UP000002745">
    <property type="component" value="Chromosome"/>
</dbReference>
<evidence type="ECO:0000256" key="1">
    <source>
        <dbReference type="SAM" id="Phobius"/>
    </source>
</evidence>
<proteinExistence type="predicted"/>
<gene>
    <name evidence="2" type="ordered locus">Hbal_0362</name>
</gene>
<keyword evidence="1" id="KW-1133">Transmembrane helix</keyword>
<dbReference type="HOGENOM" id="CLU_1616764_0_0_5"/>
<organism evidence="2 3">
    <name type="scientific">Hirschia baltica (strain ATCC 49814 / DSM 5838 / IFAM 1418)</name>
    <dbReference type="NCBI Taxonomy" id="582402"/>
    <lineage>
        <taxon>Bacteria</taxon>
        <taxon>Pseudomonadati</taxon>
        <taxon>Pseudomonadota</taxon>
        <taxon>Alphaproteobacteria</taxon>
        <taxon>Hyphomonadales</taxon>
        <taxon>Hyphomonadaceae</taxon>
        <taxon>Hirschia</taxon>
    </lineage>
</organism>
<keyword evidence="3" id="KW-1185">Reference proteome</keyword>
<dbReference type="RefSeq" id="WP_015826214.1">
    <property type="nucleotide sequence ID" value="NC_012982.1"/>
</dbReference>
<accession>C6XMC1</accession>
<sequence>MTDIDTDEEQAEIIQFITASMMEGVRLSHQLAIQLVIWLVVGNGVMAMFILDGVVNLRISFSLLTQISLGAFAFGVLATIASAGYLYSLNLRALTSGSEVIVALIKSKSADEKRMNLLKDDVKLLQDTKEEVEKGSAILFGLAAFFFILGGVVLIFSFNLSLAH</sequence>